<evidence type="ECO:0000256" key="12">
    <source>
        <dbReference type="ARBA" id="ARBA00023160"/>
    </source>
</evidence>
<organism evidence="17 18">
    <name type="scientific">Diatraea saccharalis</name>
    <name type="common">sugarcane borer</name>
    <dbReference type="NCBI Taxonomy" id="40085"/>
    <lineage>
        <taxon>Eukaryota</taxon>
        <taxon>Metazoa</taxon>
        <taxon>Ecdysozoa</taxon>
        <taxon>Arthropoda</taxon>
        <taxon>Hexapoda</taxon>
        <taxon>Insecta</taxon>
        <taxon>Pterygota</taxon>
        <taxon>Neoptera</taxon>
        <taxon>Endopterygota</taxon>
        <taxon>Lepidoptera</taxon>
        <taxon>Glossata</taxon>
        <taxon>Ditrysia</taxon>
        <taxon>Pyraloidea</taxon>
        <taxon>Crambidae</taxon>
        <taxon>Crambinae</taxon>
        <taxon>Diatraea</taxon>
    </lineage>
</organism>
<keyword evidence="6" id="KW-0276">Fatty acid metabolism</keyword>
<feature type="domain" description="Fatty acid desaturase" evidence="16">
    <location>
        <begin position="68"/>
        <end position="272"/>
    </location>
</feature>
<evidence type="ECO:0000256" key="1">
    <source>
        <dbReference type="ARBA" id="ARBA00004141"/>
    </source>
</evidence>
<comment type="subcellular location">
    <subcellularLocation>
        <location evidence="1">Membrane</location>
        <topology evidence="1">Multi-pass membrane protein</topology>
    </subcellularLocation>
</comment>
<evidence type="ECO:0000256" key="8">
    <source>
        <dbReference type="ARBA" id="ARBA00023002"/>
    </source>
</evidence>
<keyword evidence="9" id="KW-0408">Iron</keyword>
<evidence type="ECO:0000259" key="16">
    <source>
        <dbReference type="Pfam" id="PF00487"/>
    </source>
</evidence>
<gene>
    <name evidence="17" type="ORF">DIATSA_LOCUS3525</name>
</gene>
<keyword evidence="18" id="KW-1185">Reference proteome</keyword>
<dbReference type="CDD" id="cd03505">
    <property type="entry name" value="Delta9-FADS-like"/>
    <property type="match status" value="1"/>
</dbReference>
<evidence type="ECO:0000256" key="7">
    <source>
        <dbReference type="ARBA" id="ARBA00022989"/>
    </source>
</evidence>
<dbReference type="GO" id="GO:0004768">
    <property type="term" value="F:stearoyl-CoA 9-desaturase activity"/>
    <property type="evidence" value="ECO:0007669"/>
    <property type="project" value="TreeGrafter"/>
</dbReference>
<feature type="transmembrane region" description="Helical" evidence="15">
    <location>
        <begin position="43"/>
        <end position="61"/>
    </location>
</feature>
<feature type="compositionally biased region" description="Polar residues" evidence="14">
    <location>
        <begin position="342"/>
        <end position="351"/>
    </location>
</feature>
<evidence type="ECO:0000256" key="5">
    <source>
        <dbReference type="ARBA" id="ARBA00022723"/>
    </source>
</evidence>
<name>A0A9N9WBN7_9NEOP</name>
<keyword evidence="7 15" id="KW-1133">Transmembrane helix</keyword>
<reference evidence="17" key="1">
    <citation type="submission" date="2021-12" db="EMBL/GenBank/DDBJ databases">
        <authorList>
            <person name="King R."/>
        </authorList>
    </citation>
    <scope>NUCLEOTIDE SEQUENCE</scope>
</reference>
<keyword evidence="8 13" id="KW-0560">Oxidoreductase</keyword>
<evidence type="ECO:0000256" key="6">
    <source>
        <dbReference type="ARBA" id="ARBA00022832"/>
    </source>
</evidence>
<feature type="transmembrane region" description="Helical" evidence="15">
    <location>
        <begin position="185"/>
        <end position="205"/>
    </location>
</feature>
<feature type="transmembrane region" description="Helical" evidence="15">
    <location>
        <begin position="211"/>
        <end position="231"/>
    </location>
</feature>
<reference evidence="17" key="2">
    <citation type="submission" date="2022-10" db="EMBL/GenBank/DDBJ databases">
        <authorList>
            <consortium name="ENA_rothamsted_submissions"/>
            <consortium name="culmorum"/>
            <person name="King R."/>
        </authorList>
    </citation>
    <scope>NUCLEOTIDE SEQUENCE</scope>
</reference>
<proteinExistence type="inferred from homology"/>
<comment type="domain">
    <text evidence="13">The histidine box domains are involved in binding the catalytic metal ions.</text>
</comment>
<evidence type="ECO:0000256" key="15">
    <source>
        <dbReference type="SAM" id="Phobius"/>
    </source>
</evidence>
<dbReference type="AlphaFoldDB" id="A0A9N9WBN7"/>
<comment type="cofactor">
    <cofactor evidence="13">
        <name>Fe(2+)</name>
        <dbReference type="ChEBI" id="CHEBI:29033"/>
    </cofactor>
</comment>
<dbReference type="InterPro" id="IPR001522">
    <property type="entry name" value="FADS-1_CS"/>
</dbReference>
<dbReference type="PANTHER" id="PTHR11351">
    <property type="entry name" value="ACYL-COA DESATURASE"/>
    <property type="match status" value="1"/>
</dbReference>
<comment type="similarity">
    <text evidence="2 13">Belongs to the fatty acid desaturase type 1 family.</text>
</comment>
<evidence type="ECO:0000256" key="11">
    <source>
        <dbReference type="ARBA" id="ARBA00023136"/>
    </source>
</evidence>
<evidence type="ECO:0000313" key="18">
    <source>
        <dbReference type="Proteomes" id="UP001153714"/>
    </source>
</evidence>
<dbReference type="GO" id="GO:0005506">
    <property type="term" value="F:iron ion binding"/>
    <property type="evidence" value="ECO:0007669"/>
    <property type="project" value="TreeGrafter"/>
</dbReference>
<protein>
    <recommendedName>
        <fullName evidence="16">Fatty acid desaturase domain-containing protein</fullName>
    </recommendedName>
</protein>
<dbReference type="InterPro" id="IPR005804">
    <property type="entry name" value="FA_desaturase_dom"/>
</dbReference>
<dbReference type="EMBL" id="OU893345">
    <property type="protein sequence ID" value="CAG9785496.1"/>
    <property type="molecule type" value="Genomic_DNA"/>
</dbReference>
<keyword evidence="11 15" id="KW-0472">Membrane</keyword>
<dbReference type="Proteomes" id="UP001153714">
    <property type="component" value="Chromosome 14"/>
</dbReference>
<evidence type="ECO:0000256" key="3">
    <source>
        <dbReference type="ARBA" id="ARBA00022516"/>
    </source>
</evidence>
<dbReference type="InterPro" id="IPR015876">
    <property type="entry name" value="Acyl-CoA_DS"/>
</dbReference>
<feature type="transmembrane region" description="Helical" evidence="15">
    <location>
        <begin position="73"/>
        <end position="92"/>
    </location>
</feature>
<evidence type="ECO:0000256" key="14">
    <source>
        <dbReference type="SAM" id="MobiDB-lite"/>
    </source>
</evidence>
<keyword evidence="10" id="KW-0443">Lipid metabolism</keyword>
<dbReference type="PROSITE" id="PS00476">
    <property type="entry name" value="FATTY_ACID_DESATUR_1"/>
    <property type="match status" value="1"/>
</dbReference>
<sequence length="351" mass="40546">MPPQGQEKDSWVLYETDAKEQDVNHRVPPSAEKRKLDIVWRNVIIFTYLHLSAAYGAYLFFTTVTWKTKLATYILYVMSGLGITAGAHRLWAHKSYKAKLPLRILLTFFNTMAFQDSVLDWARDHRMHHKYSETDADPHNATRGFFFSHVGWLLVRKHPQIKAKGHTIDLSDLWADPVLRFQKKYYMYLMPLACFVMPTLLPTLWGESLWNAYFCSAIFRYVFTLNSTWLVNSAAHLWGQKPYDKHINPVEIKSVSVAALGEGFHNYHHTFPWDYKTAELGNYSLNITKLFIDTMAKIGWAYDLKTVSHEVIEKRVKRTGDGSHSVWGSDDNNAPGEDKNDTTIMNSSKSE</sequence>
<dbReference type="PRINTS" id="PR00075">
    <property type="entry name" value="FACDDSATRASE"/>
</dbReference>
<evidence type="ECO:0000256" key="2">
    <source>
        <dbReference type="ARBA" id="ARBA00009295"/>
    </source>
</evidence>
<keyword evidence="12 13" id="KW-0275">Fatty acid biosynthesis</keyword>
<evidence type="ECO:0000256" key="9">
    <source>
        <dbReference type="ARBA" id="ARBA00023004"/>
    </source>
</evidence>
<dbReference type="OrthoDB" id="10260134at2759"/>
<keyword evidence="3 13" id="KW-0444">Lipid biosynthesis</keyword>
<evidence type="ECO:0000313" key="17">
    <source>
        <dbReference type="EMBL" id="CAG9785496.1"/>
    </source>
</evidence>
<evidence type="ECO:0000256" key="4">
    <source>
        <dbReference type="ARBA" id="ARBA00022692"/>
    </source>
</evidence>
<dbReference type="Pfam" id="PF00487">
    <property type="entry name" value="FA_desaturase"/>
    <property type="match status" value="1"/>
</dbReference>
<dbReference type="GO" id="GO:0006636">
    <property type="term" value="P:unsaturated fatty acid biosynthetic process"/>
    <property type="evidence" value="ECO:0007669"/>
    <property type="project" value="TreeGrafter"/>
</dbReference>
<keyword evidence="4 13" id="KW-0812">Transmembrane</keyword>
<evidence type="ECO:0000256" key="10">
    <source>
        <dbReference type="ARBA" id="ARBA00023098"/>
    </source>
</evidence>
<accession>A0A9N9WBN7</accession>
<evidence type="ECO:0000256" key="13">
    <source>
        <dbReference type="RuleBase" id="RU000581"/>
    </source>
</evidence>
<dbReference type="GO" id="GO:0005789">
    <property type="term" value="C:endoplasmic reticulum membrane"/>
    <property type="evidence" value="ECO:0007669"/>
    <property type="project" value="TreeGrafter"/>
</dbReference>
<keyword evidence="5" id="KW-0479">Metal-binding</keyword>
<dbReference type="PANTHER" id="PTHR11351:SF31">
    <property type="entry name" value="DESATURASE 1, ISOFORM A-RELATED"/>
    <property type="match status" value="1"/>
</dbReference>
<feature type="region of interest" description="Disordered" evidence="14">
    <location>
        <begin position="320"/>
        <end position="351"/>
    </location>
</feature>